<dbReference type="EMBL" id="CAMPGE010024021">
    <property type="protein sequence ID" value="CAI2381892.1"/>
    <property type="molecule type" value="Genomic_DNA"/>
</dbReference>
<evidence type="ECO:0000256" key="3">
    <source>
        <dbReference type="ARBA" id="ARBA00022837"/>
    </source>
</evidence>
<keyword evidence="2" id="KW-0677">Repeat</keyword>
<evidence type="ECO:0000256" key="2">
    <source>
        <dbReference type="ARBA" id="ARBA00022737"/>
    </source>
</evidence>
<reference evidence="4" key="1">
    <citation type="submission" date="2023-07" db="EMBL/GenBank/DDBJ databases">
        <authorList>
            <consortium name="AG Swart"/>
            <person name="Singh M."/>
            <person name="Singh A."/>
            <person name="Seah K."/>
            <person name="Emmerich C."/>
        </authorList>
    </citation>
    <scope>NUCLEOTIDE SEQUENCE</scope>
    <source>
        <strain evidence="4">DP1</strain>
    </source>
</reference>
<organism evidence="4 5">
    <name type="scientific">Euplotes crassus</name>
    <dbReference type="NCBI Taxonomy" id="5936"/>
    <lineage>
        <taxon>Eukaryota</taxon>
        <taxon>Sar</taxon>
        <taxon>Alveolata</taxon>
        <taxon>Ciliophora</taxon>
        <taxon>Intramacronucleata</taxon>
        <taxon>Spirotrichea</taxon>
        <taxon>Hypotrichia</taxon>
        <taxon>Euplotida</taxon>
        <taxon>Euplotidae</taxon>
        <taxon>Moneuplotes</taxon>
    </lineage>
</organism>
<keyword evidence="1" id="KW-0479">Metal-binding</keyword>
<gene>
    <name evidence="4" type="ORF">ECRASSUSDP1_LOCUS23358</name>
</gene>
<dbReference type="Proteomes" id="UP001295684">
    <property type="component" value="Unassembled WGS sequence"/>
</dbReference>
<dbReference type="PANTHER" id="PTHR23048">
    <property type="entry name" value="MYOSIN LIGHT CHAIN 1, 3"/>
    <property type="match status" value="1"/>
</dbReference>
<proteinExistence type="predicted"/>
<accession>A0AAD2D602</accession>
<dbReference type="AlphaFoldDB" id="A0AAD2D602"/>
<dbReference type="InterPro" id="IPR011992">
    <property type="entry name" value="EF-hand-dom_pair"/>
</dbReference>
<evidence type="ECO:0000313" key="4">
    <source>
        <dbReference type="EMBL" id="CAI2381892.1"/>
    </source>
</evidence>
<evidence type="ECO:0000313" key="5">
    <source>
        <dbReference type="Proteomes" id="UP001295684"/>
    </source>
</evidence>
<dbReference type="GO" id="GO:0046872">
    <property type="term" value="F:metal ion binding"/>
    <property type="evidence" value="ECO:0007669"/>
    <property type="project" value="UniProtKB-KW"/>
</dbReference>
<name>A0AAD2D602_EUPCR</name>
<comment type="caution">
    <text evidence="4">The sequence shown here is derived from an EMBL/GenBank/DDBJ whole genome shotgun (WGS) entry which is preliminary data.</text>
</comment>
<keyword evidence="3" id="KW-0106">Calcium</keyword>
<evidence type="ECO:0000256" key="1">
    <source>
        <dbReference type="ARBA" id="ARBA00022723"/>
    </source>
</evidence>
<dbReference type="PANTHER" id="PTHR23048:SF0">
    <property type="entry name" value="CALMODULIN LIKE 3"/>
    <property type="match status" value="1"/>
</dbReference>
<protein>
    <submittedName>
        <fullName evidence="4">Uncharacterized protein</fullName>
    </submittedName>
</protein>
<keyword evidence="5" id="KW-1185">Reference proteome</keyword>
<dbReference type="SUPFAM" id="SSF47473">
    <property type="entry name" value="EF-hand"/>
    <property type="match status" value="1"/>
</dbReference>
<sequence>MSTKQKPYSKNTYVDPTTIPPLPTDVMADLTDAFNYYKKESESTITFTEFKNILHNFGFHKTTKNDLETQLQDRHRINFKEQKHFTFDDCVTVVGYKLTKGDGREEEAKECYKLFDKKDRSHVNVNDIKLVFGTYLKPTATDEEIKELVEFADQGNMGHITQRDFIKFYNS</sequence>
<dbReference type="GO" id="GO:0016460">
    <property type="term" value="C:myosin II complex"/>
    <property type="evidence" value="ECO:0007669"/>
    <property type="project" value="TreeGrafter"/>
</dbReference>
<dbReference type="Gene3D" id="1.10.238.10">
    <property type="entry name" value="EF-hand"/>
    <property type="match status" value="1"/>
</dbReference>
<dbReference type="InterPro" id="IPR050230">
    <property type="entry name" value="CALM/Myosin/TropC-like"/>
</dbReference>
<dbReference type="FunFam" id="1.10.238.10:FF:000003">
    <property type="entry name" value="Calmodulin A"/>
    <property type="match status" value="1"/>
</dbReference>